<dbReference type="Proteomes" id="UP000321440">
    <property type="component" value="Unassembled WGS sequence"/>
</dbReference>
<evidence type="ECO:0000259" key="3">
    <source>
        <dbReference type="Pfam" id="PF13514"/>
    </source>
</evidence>
<dbReference type="RefSeq" id="WP_170236017.1">
    <property type="nucleotide sequence ID" value="NZ_BJYA01000010.1"/>
</dbReference>
<feature type="domain" description="YhaN AAA" evidence="3">
    <location>
        <begin position="1"/>
        <end position="202"/>
    </location>
</feature>
<evidence type="ECO:0000313" key="5">
    <source>
        <dbReference type="Proteomes" id="UP000321440"/>
    </source>
</evidence>
<keyword evidence="1" id="KW-0175">Coiled coil</keyword>
<feature type="coiled-coil region" evidence="1">
    <location>
        <begin position="776"/>
        <end position="810"/>
    </location>
</feature>
<evidence type="ECO:0000256" key="2">
    <source>
        <dbReference type="SAM" id="Phobius"/>
    </source>
</evidence>
<name>A0A511W8T9_9BACI</name>
<dbReference type="AlphaFoldDB" id="A0A511W8T9"/>
<comment type="caution">
    <text evidence="4">The sequence shown here is derived from an EMBL/GenBank/DDBJ whole genome shotgun (WGS) entry which is preliminary data.</text>
</comment>
<dbReference type="EMBL" id="BJYA01000010">
    <property type="protein sequence ID" value="GEN45762.1"/>
    <property type="molecule type" value="Genomic_DNA"/>
</dbReference>
<feature type="transmembrane region" description="Helical" evidence="2">
    <location>
        <begin position="463"/>
        <end position="484"/>
    </location>
</feature>
<evidence type="ECO:0000313" key="4">
    <source>
        <dbReference type="EMBL" id="GEN45762.1"/>
    </source>
</evidence>
<dbReference type="Pfam" id="PF13514">
    <property type="entry name" value="AAA_27"/>
    <property type="match status" value="1"/>
</dbReference>
<dbReference type="SUPFAM" id="SSF52540">
    <property type="entry name" value="P-loop containing nucleoside triphosphate hydrolases"/>
    <property type="match status" value="2"/>
</dbReference>
<feature type="coiled-coil region" evidence="1">
    <location>
        <begin position="389"/>
        <end position="443"/>
    </location>
</feature>
<sequence length="986" mass="116257">MYLKRLEIVSFGKWKDEVIELTNGFNYLYGPNESGKSSIRMFITYVLFGLSPAERKQYTSLVDGQLGGRVIIHDEGNEYTIERFAHIHRGKRIAYHLGEKLDEEKTDRLLKQVDQYLFESIFSFKDRDLHAIRHKQTEDIGKVLFNLGLTGSDYVVKLEQDLTKDSDKLFKKQGRKPPVNEKLLQLKSLNEEIEKVHAREQQHQTLYQEAKQLEQDIQNLKIEKNRLDTKIGEAQKLLQAKSSIEQVQKLDREMEELLTHSNLTEGLIERYEQVKAKRQEYDERAKVLINKLSSVKDERNRLMEQAKQEHFPFTLEEVQHWAVQLEQKLDQKEDLQAKITEQQFKLNNYLQSVGITLSEEELNSLELTDYTKQTWARLAQDVSLNAEKLSDFERRKRLKLNELKELEEKRAKVDRQAKPSEEIETHQQQLEQLKEKRASQYYEQQLKDQELNQKKELKRFGQIVNVSKWSVGVVTAILITLLLTDVLFQPSLLWTSVVAIIGMFIVFLLHQQSRKISTNADGDREELDNSDEVELNQRIQNLEHVIQEQSELQDQLKEIQMKIDYLNGELREIESERLKIEQQLEKDETKRLEEIEALPLLESYELEQWEEVFEVLTKVQNLITQQRELRSEVDGLQQSIGQLDDQLKRFLSYYINNEELNEHASNIKLVRHYLKYEQDLNEQINYQQNWATELENQLAELKNDYQPYENEMRHMLTETNFENEETLGQAVQDFETYQLKDGQKQEATQSVYNIFQDQADSIIKQSYNWIEIEEQLSQDGHNNDEIQNKIESLRQQLADCTANIRQLEEDGKLSDLIHEKSMVEGEVIELAKQWAVFQTAKGLLQDTKARYQYEYLPKILNFTTKIFNEVTRAAYIDVRFSQEETLIVQHQNGKWFDVKQLSDGTADQLYIALRLALNESLNEAHGFPFVLDDAFVHFDEERKEQMMNILLNQSENQQLIYFSCEPYQFVTNVNEVALLERQASNL</sequence>
<reference evidence="4 5" key="1">
    <citation type="submission" date="2019-07" db="EMBL/GenBank/DDBJ databases">
        <title>Whole genome shotgun sequence of Alkalibacillus haloalkaliphilus NBRC 103110.</title>
        <authorList>
            <person name="Hosoyama A."/>
            <person name="Uohara A."/>
            <person name="Ohji S."/>
            <person name="Ichikawa N."/>
        </authorList>
    </citation>
    <scope>NUCLEOTIDE SEQUENCE [LARGE SCALE GENOMIC DNA]</scope>
    <source>
        <strain evidence="4 5">NBRC 103110</strain>
    </source>
</reference>
<evidence type="ECO:0000256" key="1">
    <source>
        <dbReference type="SAM" id="Coils"/>
    </source>
</evidence>
<accession>A0A511W8T9</accession>
<dbReference type="Gene3D" id="3.40.50.300">
    <property type="entry name" value="P-loop containing nucleotide triphosphate hydrolases"/>
    <property type="match status" value="2"/>
</dbReference>
<feature type="coiled-coil region" evidence="1">
    <location>
        <begin position="691"/>
        <end position="718"/>
    </location>
</feature>
<dbReference type="PANTHER" id="PTHR41259:SF1">
    <property type="entry name" value="DOUBLE-STRAND BREAK REPAIR RAD50 ATPASE, PUTATIVE-RELATED"/>
    <property type="match status" value="1"/>
</dbReference>
<dbReference type="PANTHER" id="PTHR41259">
    <property type="entry name" value="DOUBLE-STRAND BREAK REPAIR RAD50 ATPASE, PUTATIVE-RELATED"/>
    <property type="match status" value="1"/>
</dbReference>
<dbReference type="InterPro" id="IPR038734">
    <property type="entry name" value="YhaN_AAA"/>
</dbReference>
<feature type="coiled-coil region" evidence="1">
    <location>
        <begin position="619"/>
        <end position="646"/>
    </location>
</feature>
<dbReference type="InterPro" id="IPR027417">
    <property type="entry name" value="P-loop_NTPase"/>
</dbReference>
<keyword evidence="2" id="KW-1133">Transmembrane helix</keyword>
<feature type="coiled-coil region" evidence="1">
    <location>
        <begin position="179"/>
        <end position="345"/>
    </location>
</feature>
<feature type="transmembrane region" description="Helical" evidence="2">
    <location>
        <begin position="490"/>
        <end position="509"/>
    </location>
</feature>
<keyword evidence="2" id="KW-0812">Transmembrane</keyword>
<keyword evidence="2" id="KW-0472">Membrane</keyword>
<keyword evidence="5" id="KW-1185">Reference proteome</keyword>
<gene>
    <name evidence="4" type="ORF">AHA02nite_15380</name>
</gene>
<feature type="coiled-coil region" evidence="1">
    <location>
        <begin position="532"/>
        <end position="590"/>
    </location>
</feature>
<proteinExistence type="predicted"/>
<organism evidence="4 5">
    <name type="scientific">Alkalibacillus haloalkaliphilus</name>
    <dbReference type="NCBI Taxonomy" id="94136"/>
    <lineage>
        <taxon>Bacteria</taxon>
        <taxon>Bacillati</taxon>
        <taxon>Bacillota</taxon>
        <taxon>Bacilli</taxon>
        <taxon>Bacillales</taxon>
        <taxon>Bacillaceae</taxon>
        <taxon>Alkalibacillus</taxon>
    </lineage>
</organism>
<protein>
    <submittedName>
        <fullName evidence="4">DNA double-strand break repair Rad50 ATPase</fullName>
    </submittedName>
</protein>